<dbReference type="PANTHER" id="PTHR23188">
    <property type="entry name" value="RNA POLYMERASE II-ASSOCIATED FACTOR 1 HOMOLOG"/>
    <property type="match status" value="1"/>
</dbReference>
<feature type="region of interest" description="Disordered" evidence="9">
    <location>
        <begin position="90"/>
        <end position="138"/>
    </location>
</feature>
<dbReference type="GO" id="GO:0003682">
    <property type="term" value="F:chromatin binding"/>
    <property type="evidence" value="ECO:0007669"/>
    <property type="project" value="TreeGrafter"/>
</dbReference>
<accession>A0A814A047</accession>
<dbReference type="FunFam" id="2.40.50.40:FF:000031">
    <property type="entry name" value="Heterochromatin protein 1"/>
    <property type="match status" value="1"/>
</dbReference>
<dbReference type="SMART" id="SM00300">
    <property type="entry name" value="ChSh"/>
    <property type="match status" value="1"/>
</dbReference>
<comment type="subcellular location">
    <subcellularLocation>
        <location evidence="1">Nucleus</location>
    </subcellularLocation>
</comment>
<proteinExistence type="inferred from homology"/>
<dbReference type="SUPFAM" id="SSF54160">
    <property type="entry name" value="Chromo domain-like"/>
    <property type="match status" value="2"/>
</dbReference>
<feature type="compositionally biased region" description="Polar residues" evidence="9">
    <location>
        <begin position="105"/>
        <end position="138"/>
    </location>
</feature>
<keyword evidence="6" id="KW-0804">Transcription</keyword>
<comment type="caution">
    <text evidence="11">The sequence shown here is derived from an EMBL/GenBank/DDBJ whole genome shotgun (WGS) entry which is preliminary data.</text>
</comment>
<organism evidence="11 15">
    <name type="scientific">Didymodactylos carnosus</name>
    <dbReference type="NCBI Taxonomy" id="1234261"/>
    <lineage>
        <taxon>Eukaryota</taxon>
        <taxon>Metazoa</taxon>
        <taxon>Spiralia</taxon>
        <taxon>Gnathifera</taxon>
        <taxon>Rotifera</taxon>
        <taxon>Eurotatoria</taxon>
        <taxon>Bdelloidea</taxon>
        <taxon>Philodinida</taxon>
        <taxon>Philodinidae</taxon>
        <taxon>Didymodactylos</taxon>
    </lineage>
</organism>
<feature type="domain" description="Chromo" evidence="10">
    <location>
        <begin position="154"/>
        <end position="212"/>
    </location>
</feature>
<name>A0A814A047_9BILA</name>
<evidence type="ECO:0000259" key="10">
    <source>
        <dbReference type="PROSITE" id="PS50013"/>
    </source>
</evidence>
<dbReference type="CDD" id="cd18631">
    <property type="entry name" value="CD_HP1_like"/>
    <property type="match status" value="1"/>
</dbReference>
<dbReference type="GO" id="GO:0016593">
    <property type="term" value="C:Cdc73/Paf1 complex"/>
    <property type="evidence" value="ECO:0007669"/>
    <property type="project" value="InterPro"/>
</dbReference>
<dbReference type="CDD" id="cd00034">
    <property type="entry name" value="CSD"/>
    <property type="match status" value="1"/>
</dbReference>
<keyword evidence="15" id="KW-1185">Reference proteome</keyword>
<evidence type="ECO:0000256" key="7">
    <source>
        <dbReference type="ARBA" id="ARBA00023242"/>
    </source>
</evidence>
<evidence type="ECO:0000256" key="1">
    <source>
        <dbReference type="ARBA" id="ARBA00004123"/>
    </source>
</evidence>
<dbReference type="EMBL" id="CAJNOQ010001598">
    <property type="protein sequence ID" value="CAF0905729.1"/>
    <property type="molecule type" value="Genomic_DNA"/>
</dbReference>
<dbReference type="EMBL" id="CAJNOK010012363">
    <property type="protein sequence ID" value="CAF1161956.1"/>
    <property type="molecule type" value="Genomic_DNA"/>
</dbReference>
<dbReference type="Pfam" id="PF03985">
    <property type="entry name" value="Paf1"/>
    <property type="match status" value="1"/>
</dbReference>
<dbReference type="InterPro" id="IPR008251">
    <property type="entry name" value="Chromo_shadow_dom"/>
</dbReference>
<gene>
    <name evidence="11" type="ORF">GPM918_LOCUS8877</name>
    <name evidence="12" type="ORF">OVA965_LOCUS22134</name>
    <name evidence="13" type="ORF">SRO942_LOCUS8878</name>
    <name evidence="14" type="ORF">TMI583_LOCUS22850</name>
</gene>
<dbReference type="InterPro" id="IPR016197">
    <property type="entry name" value="Chromo-like_dom_sf"/>
</dbReference>
<dbReference type="InterPro" id="IPR023780">
    <property type="entry name" value="Chromo_domain"/>
</dbReference>
<keyword evidence="4" id="KW-0677">Repeat</keyword>
<dbReference type="AlphaFoldDB" id="A0A814A047"/>
<evidence type="ECO:0000313" key="12">
    <source>
        <dbReference type="EMBL" id="CAF1161956.1"/>
    </source>
</evidence>
<dbReference type="Gene3D" id="2.40.50.40">
    <property type="match status" value="2"/>
</dbReference>
<feature type="compositionally biased region" description="Acidic residues" evidence="9">
    <location>
        <begin position="656"/>
        <end position="695"/>
    </location>
</feature>
<dbReference type="Proteomes" id="UP000681722">
    <property type="component" value="Unassembled WGS sequence"/>
</dbReference>
<evidence type="ECO:0000313" key="15">
    <source>
        <dbReference type="Proteomes" id="UP000663829"/>
    </source>
</evidence>
<dbReference type="SMART" id="SM00298">
    <property type="entry name" value="CHROMO"/>
    <property type="match status" value="2"/>
</dbReference>
<protein>
    <recommendedName>
        <fullName evidence="8">Heterochromatin protein 1</fullName>
    </recommendedName>
    <alternativeName>
        <fullName evidence="3">RNA polymerase II-associated factor 1 homolog</fullName>
    </alternativeName>
</protein>
<evidence type="ECO:0000256" key="2">
    <source>
        <dbReference type="ARBA" id="ARBA00007560"/>
    </source>
</evidence>
<dbReference type="Pfam" id="PF00385">
    <property type="entry name" value="Chromo"/>
    <property type="match status" value="1"/>
</dbReference>
<feature type="compositionally biased region" description="Acidic residues" evidence="9">
    <location>
        <begin position="614"/>
        <end position="640"/>
    </location>
</feature>
<evidence type="ECO:0000313" key="13">
    <source>
        <dbReference type="EMBL" id="CAF3687530.1"/>
    </source>
</evidence>
<dbReference type="PROSITE" id="PS00598">
    <property type="entry name" value="CHROMO_1"/>
    <property type="match status" value="1"/>
</dbReference>
<dbReference type="FunFam" id="2.40.50.40:FF:000007">
    <property type="entry name" value="Chromobox protein homolog 1"/>
    <property type="match status" value="1"/>
</dbReference>
<keyword evidence="5" id="KW-0805">Transcription regulation</keyword>
<comment type="similarity">
    <text evidence="2">Belongs to the PAF1 family.</text>
</comment>
<dbReference type="InterPro" id="IPR007133">
    <property type="entry name" value="RNA_pol_II-assoc_Paf1"/>
</dbReference>
<evidence type="ECO:0000256" key="3">
    <source>
        <dbReference type="ARBA" id="ARBA00020462"/>
    </source>
</evidence>
<evidence type="ECO:0000313" key="11">
    <source>
        <dbReference type="EMBL" id="CAF0905729.1"/>
    </source>
</evidence>
<dbReference type="OrthoDB" id="10260285at2759"/>
<keyword evidence="7" id="KW-0539">Nucleus</keyword>
<dbReference type="InterPro" id="IPR000953">
    <property type="entry name" value="Chromo/chromo_shadow_dom"/>
</dbReference>
<dbReference type="PRINTS" id="PR00504">
    <property type="entry name" value="CHROMODOMAIN"/>
</dbReference>
<dbReference type="Proteomes" id="UP000663829">
    <property type="component" value="Unassembled WGS sequence"/>
</dbReference>
<evidence type="ECO:0000256" key="4">
    <source>
        <dbReference type="ARBA" id="ARBA00022737"/>
    </source>
</evidence>
<dbReference type="GO" id="GO:0000993">
    <property type="term" value="F:RNA polymerase II complex binding"/>
    <property type="evidence" value="ECO:0007669"/>
    <property type="project" value="TreeGrafter"/>
</dbReference>
<dbReference type="InterPro" id="IPR017984">
    <property type="entry name" value="Chromo_dom_subgr"/>
</dbReference>
<dbReference type="InterPro" id="IPR023779">
    <property type="entry name" value="Chromodomain_CS"/>
</dbReference>
<feature type="domain" description="Chromo" evidence="10">
    <location>
        <begin position="23"/>
        <end position="81"/>
    </location>
</feature>
<evidence type="ECO:0000313" key="14">
    <source>
        <dbReference type="EMBL" id="CAF3973639.1"/>
    </source>
</evidence>
<dbReference type="PROSITE" id="PS50013">
    <property type="entry name" value="CHROMO_2"/>
    <property type="match status" value="2"/>
</dbReference>
<dbReference type="Pfam" id="PF01393">
    <property type="entry name" value="Chromo_shadow"/>
    <property type="match status" value="1"/>
</dbReference>
<feature type="compositionally biased region" description="Basic and acidic residues" evidence="9">
    <location>
        <begin position="90"/>
        <end position="104"/>
    </location>
</feature>
<evidence type="ECO:0000256" key="5">
    <source>
        <dbReference type="ARBA" id="ARBA00023015"/>
    </source>
</evidence>
<evidence type="ECO:0000256" key="6">
    <source>
        <dbReference type="ARBA" id="ARBA00023163"/>
    </source>
</evidence>
<evidence type="ECO:0000256" key="9">
    <source>
        <dbReference type="SAM" id="MobiDB-lite"/>
    </source>
</evidence>
<dbReference type="PANTHER" id="PTHR23188:SF12">
    <property type="entry name" value="RNA POLYMERASE II-ASSOCIATED FACTOR 1 HOMOLOG"/>
    <property type="match status" value="1"/>
</dbReference>
<dbReference type="EMBL" id="CAJOBC010001598">
    <property type="protein sequence ID" value="CAF3687530.1"/>
    <property type="molecule type" value="Genomic_DNA"/>
</dbReference>
<sequence length="695" mass="80806">MVGNNGKHHLDDDLEENLGEEEFIVEKIVDRRVRNGRIEYFLKWKGFSETENTWEPETNLDCPDLISDYENRAAQKGRYSSGINVLQQHDHQLSLKRKSSDDSSNHSLPTYGSTSSGKRLRNDNNNNSRIGKTSITSLQGTNDETLASAFDRGLEPEKILGATDACGELMLLMQWKGTGEADLVPARICNTRCPQIVIRFYEERLTWINPSDMNENNSSINQGTSTAGINVLKSIYNMAPVHVTTTSSGQHGNRLERESKKHDRRSDLVCRVRYTNVLPDLPFDPKFLRYPFNPDRFVRYKPTSLEKNYRWELLTEHDVGVEIDLINPDAYASTSTGVLHADDEKLLEEDNVSPANTKRSQLNQRSVPWLRKTEYISTEQSRASLKFDKAENRSSSVKEKVREDSLKLLTKDGIIHMIEEGFDVVKNPIEKHYSKPSVVKVEEWPVFPDFDLWRYPCAQVIFDGDPSRKDVNNPQEQVEEMSQAVIKALVDNENKEYIGYFLPTEETRRKRQFVEDDDNQTEATTYDFKLIREYNWNRKDKSMSGYEENYFLVIKDDGVYYNELETRVRLSKRRLMGAPKTSNLRLLQRYRPFQENELKQQKKRLKALDNDEHALDEEEEEELIDNEEHEEEMVDDEIEQESSPIRKKNSGKTSENDDDEQPDETQENDNQDEQDDEIDEDDEEIKNDDEDDEDE</sequence>
<dbReference type="Proteomes" id="UP000677228">
    <property type="component" value="Unassembled WGS sequence"/>
</dbReference>
<evidence type="ECO:0000256" key="8">
    <source>
        <dbReference type="ARBA" id="ARBA00073803"/>
    </source>
</evidence>
<dbReference type="EMBL" id="CAJOBA010033888">
    <property type="protein sequence ID" value="CAF3973639.1"/>
    <property type="molecule type" value="Genomic_DNA"/>
</dbReference>
<dbReference type="Proteomes" id="UP000682733">
    <property type="component" value="Unassembled WGS sequence"/>
</dbReference>
<dbReference type="GO" id="GO:0006368">
    <property type="term" value="P:transcription elongation by RNA polymerase II"/>
    <property type="evidence" value="ECO:0007669"/>
    <property type="project" value="InterPro"/>
</dbReference>
<dbReference type="GO" id="GO:0000792">
    <property type="term" value="C:heterochromatin"/>
    <property type="evidence" value="ECO:0007669"/>
    <property type="project" value="UniProtKB-ARBA"/>
</dbReference>
<feature type="region of interest" description="Disordered" evidence="9">
    <location>
        <begin position="607"/>
        <end position="695"/>
    </location>
</feature>
<reference evidence="11" key="1">
    <citation type="submission" date="2021-02" db="EMBL/GenBank/DDBJ databases">
        <authorList>
            <person name="Nowell W R."/>
        </authorList>
    </citation>
    <scope>NUCLEOTIDE SEQUENCE</scope>
</reference>